<name>A0A6J4NL80_9ACTN</name>
<evidence type="ECO:0000313" key="2">
    <source>
        <dbReference type="EMBL" id="CAA9388960.1"/>
    </source>
</evidence>
<accession>A0A6J4NL80</accession>
<feature type="coiled-coil region" evidence="1">
    <location>
        <begin position="17"/>
        <end position="51"/>
    </location>
</feature>
<proteinExistence type="predicted"/>
<protein>
    <submittedName>
        <fullName evidence="2">Uncharacterized protein</fullName>
    </submittedName>
</protein>
<sequence>MAKALVGYMNTTDPRVVAHLVSENRRLRQRVADLEAHMLRLQAENDALAASVSQDLLTVSDQMQPA</sequence>
<evidence type="ECO:0000256" key="1">
    <source>
        <dbReference type="SAM" id="Coils"/>
    </source>
</evidence>
<organism evidence="2">
    <name type="scientific">uncultured Nocardioidaceae bacterium</name>
    <dbReference type="NCBI Taxonomy" id="253824"/>
    <lineage>
        <taxon>Bacteria</taxon>
        <taxon>Bacillati</taxon>
        <taxon>Actinomycetota</taxon>
        <taxon>Actinomycetes</taxon>
        <taxon>Propionibacteriales</taxon>
        <taxon>Nocardioidaceae</taxon>
        <taxon>environmental samples</taxon>
    </lineage>
</organism>
<gene>
    <name evidence="2" type="ORF">AVDCRST_MAG47-2700</name>
</gene>
<keyword evidence="1" id="KW-0175">Coiled coil</keyword>
<dbReference type="EMBL" id="CADCUK010000175">
    <property type="protein sequence ID" value="CAA9388960.1"/>
    <property type="molecule type" value="Genomic_DNA"/>
</dbReference>
<dbReference type="AlphaFoldDB" id="A0A6J4NL80"/>
<reference evidence="2" key="1">
    <citation type="submission" date="2020-02" db="EMBL/GenBank/DDBJ databases">
        <authorList>
            <person name="Meier V. D."/>
        </authorList>
    </citation>
    <scope>NUCLEOTIDE SEQUENCE</scope>
    <source>
        <strain evidence="2">AVDCRST_MAG47</strain>
    </source>
</reference>